<feature type="binding site" evidence="18">
    <location>
        <position position="184"/>
    </location>
    <ligand>
        <name>Zn(2+)</name>
        <dbReference type="ChEBI" id="CHEBI:29105"/>
    </ligand>
</feature>
<dbReference type="EMBL" id="FNDK01000001">
    <property type="protein sequence ID" value="SDH07590.1"/>
    <property type="molecule type" value="Genomic_DNA"/>
</dbReference>
<comment type="cofactor">
    <cofactor evidence="2 18">
        <name>NAD(+)</name>
        <dbReference type="ChEBI" id="CHEBI:57540"/>
    </cofactor>
</comment>
<evidence type="ECO:0000256" key="11">
    <source>
        <dbReference type="ARBA" id="ARBA00022723"/>
    </source>
</evidence>
<keyword evidence="11 18" id="KW-0479">Metal-binding</keyword>
<evidence type="ECO:0000256" key="2">
    <source>
        <dbReference type="ARBA" id="ARBA00001911"/>
    </source>
</evidence>
<evidence type="ECO:0000259" key="19">
    <source>
        <dbReference type="Pfam" id="PF01761"/>
    </source>
</evidence>
<evidence type="ECO:0000313" key="21">
    <source>
        <dbReference type="EMBL" id="SDH07590.1"/>
    </source>
</evidence>
<comment type="subcellular location">
    <subcellularLocation>
        <location evidence="4 18">Cytoplasm</location>
    </subcellularLocation>
</comment>
<keyword evidence="13 18" id="KW-0862">Zinc</keyword>
<dbReference type="HAMAP" id="MF_00110">
    <property type="entry name" value="DHQ_synthase"/>
    <property type="match status" value="1"/>
</dbReference>
<sequence>MEQLTVHASAQSYPVYIGENVLHQTESLLKEKLAGKSKAMIITDTNVGELYAEDLRLCLDPMLPVCVETVPNGESAKSLASYERLLTACIREGLDRQSIIFALGGGVIGDLAGFVAATYMRGIPFVQVPTTLLAHDSSVGGKTGINHELGKNLIGAFHQPSAVLYDTQTLMTLPDREWRSGFAEMIKHAYINDSEFLQWLKENVRSIEDIKTNKIRPFLKRSIAVKADIVKEDEKEAGVRAYLNFGHTLGHAIEKLAGYNGDVTHGEAVAAGMMFAMRVSNYLGLSNWDVEEEVKWLEALGFPVNIPAGFSAQTFIETMKKDKKATSGQLTFVLVEKPGCPLLKTVEEHLLYELLNNDKRGMTSGD</sequence>
<feature type="binding site" evidence="18">
    <location>
        <position position="142"/>
    </location>
    <ligand>
        <name>NAD(+)</name>
        <dbReference type="ChEBI" id="CHEBI:57540"/>
    </ligand>
</feature>
<evidence type="ECO:0000256" key="3">
    <source>
        <dbReference type="ARBA" id="ARBA00001947"/>
    </source>
</evidence>
<gene>
    <name evidence="18" type="primary">aroB</name>
    <name evidence="21" type="ORF">SAMN05192534_101529</name>
</gene>
<reference evidence="22" key="1">
    <citation type="submission" date="2016-10" db="EMBL/GenBank/DDBJ databases">
        <authorList>
            <person name="Varghese N."/>
            <person name="Submissions S."/>
        </authorList>
    </citation>
    <scope>NUCLEOTIDE SEQUENCE [LARGE SCALE GENOMIC DNA]</scope>
    <source>
        <strain evidence="22">DSM 21632</strain>
    </source>
</reference>
<comment type="cofactor">
    <cofactor evidence="3">
        <name>Zn(2+)</name>
        <dbReference type="ChEBI" id="CHEBI:29105"/>
    </cofactor>
</comment>
<evidence type="ECO:0000256" key="1">
    <source>
        <dbReference type="ARBA" id="ARBA00001393"/>
    </source>
</evidence>
<feature type="domain" description="3-dehydroquinate synthase C-terminal" evidence="20">
    <location>
        <begin position="181"/>
        <end position="325"/>
    </location>
</feature>
<feature type="binding site" evidence="18">
    <location>
        <begin position="130"/>
        <end position="131"/>
    </location>
    <ligand>
        <name>NAD(+)</name>
        <dbReference type="ChEBI" id="CHEBI:57540"/>
    </ligand>
</feature>
<comment type="similarity">
    <text evidence="6 18">Belongs to the sugar phosphate cyclases superfamily. Dehydroquinate synthase family.</text>
</comment>
<dbReference type="UniPathway" id="UPA00053">
    <property type="reaction ID" value="UER00085"/>
</dbReference>
<dbReference type="STRING" id="568899.SAMN05192534_101529"/>
<keyword evidence="12 18" id="KW-0547">Nucleotide-binding</keyword>
<protein>
    <recommendedName>
        <fullName evidence="8 18">3-dehydroquinate synthase</fullName>
        <shortName evidence="18">DHQS</shortName>
        <ecNumber evidence="7 18">4.2.3.4</ecNumber>
    </recommendedName>
</protein>
<dbReference type="PIRSF" id="PIRSF001455">
    <property type="entry name" value="DHQ_synth"/>
    <property type="match status" value="1"/>
</dbReference>
<evidence type="ECO:0000256" key="9">
    <source>
        <dbReference type="ARBA" id="ARBA00022490"/>
    </source>
</evidence>
<accession>A0A1G7ZHL6</accession>
<dbReference type="InterPro" id="IPR030960">
    <property type="entry name" value="DHQS/DOIS_N"/>
</dbReference>
<comment type="caution">
    <text evidence="18">Lacks conserved residue(s) required for the propagation of feature annotation.</text>
</comment>
<dbReference type="SUPFAM" id="SSF56796">
    <property type="entry name" value="Dehydroquinate synthase-like"/>
    <property type="match status" value="1"/>
</dbReference>
<evidence type="ECO:0000256" key="7">
    <source>
        <dbReference type="ARBA" id="ARBA00013031"/>
    </source>
</evidence>
<feature type="binding site" evidence="18">
    <location>
        <position position="151"/>
    </location>
    <ligand>
        <name>NAD(+)</name>
        <dbReference type="ChEBI" id="CHEBI:57540"/>
    </ligand>
</feature>
<keyword evidence="17 18" id="KW-0170">Cobalt</keyword>
<keyword evidence="15 18" id="KW-0057">Aromatic amino acid biosynthesis</keyword>
<evidence type="ECO:0000256" key="13">
    <source>
        <dbReference type="ARBA" id="ARBA00022833"/>
    </source>
</evidence>
<dbReference type="GO" id="GO:0046872">
    <property type="term" value="F:metal ion binding"/>
    <property type="evidence" value="ECO:0007669"/>
    <property type="project" value="UniProtKB-KW"/>
</dbReference>
<evidence type="ECO:0000256" key="15">
    <source>
        <dbReference type="ARBA" id="ARBA00023141"/>
    </source>
</evidence>
<keyword evidence="9 18" id="KW-0963">Cytoplasm</keyword>
<evidence type="ECO:0000256" key="18">
    <source>
        <dbReference type="HAMAP-Rule" id="MF_00110"/>
    </source>
</evidence>
<proteinExistence type="inferred from homology"/>
<evidence type="ECO:0000256" key="8">
    <source>
        <dbReference type="ARBA" id="ARBA00017684"/>
    </source>
</evidence>
<dbReference type="PANTHER" id="PTHR43622">
    <property type="entry name" value="3-DEHYDROQUINATE SYNTHASE"/>
    <property type="match status" value="1"/>
</dbReference>
<evidence type="ECO:0000256" key="17">
    <source>
        <dbReference type="ARBA" id="ARBA00023285"/>
    </source>
</evidence>
<dbReference type="OrthoDB" id="9806583at2"/>
<evidence type="ECO:0000256" key="5">
    <source>
        <dbReference type="ARBA" id="ARBA00004661"/>
    </source>
</evidence>
<keyword evidence="10 18" id="KW-0028">Amino-acid biosynthesis</keyword>
<dbReference type="EC" id="4.2.3.4" evidence="7 18"/>
<dbReference type="GO" id="GO:0009073">
    <property type="term" value="P:aromatic amino acid family biosynthetic process"/>
    <property type="evidence" value="ECO:0007669"/>
    <property type="project" value="UniProtKB-KW"/>
</dbReference>
<evidence type="ECO:0000256" key="4">
    <source>
        <dbReference type="ARBA" id="ARBA00004496"/>
    </source>
</evidence>
<dbReference type="GO" id="GO:0008652">
    <property type="term" value="P:amino acid biosynthetic process"/>
    <property type="evidence" value="ECO:0007669"/>
    <property type="project" value="UniProtKB-KW"/>
</dbReference>
<dbReference type="Gene3D" id="1.20.1090.10">
    <property type="entry name" value="Dehydroquinate synthase-like - alpha domain"/>
    <property type="match status" value="1"/>
</dbReference>
<comment type="catalytic activity">
    <reaction evidence="1 18">
        <text>7-phospho-2-dehydro-3-deoxy-D-arabino-heptonate = 3-dehydroquinate + phosphate</text>
        <dbReference type="Rhea" id="RHEA:21968"/>
        <dbReference type="ChEBI" id="CHEBI:32364"/>
        <dbReference type="ChEBI" id="CHEBI:43474"/>
        <dbReference type="ChEBI" id="CHEBI:58394"/>
        <dbReference type="EC" id="4.2.3.4"/>
    </reaction>
</comment>
<dbReference type="CDD" id="cd08195">
    <property type="entry name" value="DHQS"/>
    <property type="match status" value="1"/>
</dbReference>
<dbReference type="PANTHER" id="PTHR43622:SF7">
    <property type="entry name" value="3-DEHYDROQUINATE SYNTHASE, CHLOROPLASTIC"/>
    <property type="match status" value="1"/>
</dbReference>
<name>A0A1G7ZHL6_9BACI</name>
<keyword evidence="16 18" id="KW-0456">Lyase</keyword>
<evidence type="ECO:0000313" key="22">
    <source>
        <dbReference type="Proteomes" id="UP000199163"/>
    </source>
</evidence>
<dbReference type="Gene3D" id="3.40.50.1970">
    <property type="match status" value="1"/>
</dbReference>
<dbReference type="NCBIfam" id="TIGR01357">
    <property type="entry name" value="aroB"/>
    <property type="match status" value="1"/>
</dbReference>
<evidence type="ECO:0000256" key="10">
    <source>
        <dbReference type="ARBA" id="ARBA00022605"/>
    </source>
</evidence>
<dbReference type="InterPro" id="IPR030963">
    <property type="entry name" value="DHQ_synth_fam"/>
</dbReference>
<dbReference type="GO" id="GO:0009423">
    <property type="term" value="P:chorismate biosynthetic process"/>
    <property type="evidence" value="ECO:0007669"/>
    <property type="project" value="UniProtKB-UniRule"/>
</dbReference>
<organism evidence="21 22">
    <name type="scientific">Alteribacillus persepolensis</name>
    <dbReference type="NCBI Taxonomy" id="568899"/>
    <lineage>
        <taxon>Bacteria</taxon>
        <taxon>Bacillati</taxon>
        <taxon>Bacillota</taxon>
        <taxon>Bacilli</taxon>
        <taxon>Bacillales</taxon>
        <taxon>Bacillaceae</taxon>
        <taxon>Alteribacillus</taxon>
    </lineage>
</organism>
<evidence type="ECO:0000256" key="16">
    <source>
        <dbReference type="ARBA" id="ARBA00023239"/>
    </source>
</evidence>
<comment type="pathway">
    <text evidence="5 18">Metabolic intermediate biosynthesis; chorismate biosynthesis; chorismate from D-erythrose 4-phosphate and phosphoenolpyruvate: step 2/7.</text>
</comment>
<comment type="function">
    <text evidence="18">Catalyzes the conversion of 3-deoxy-D-arabino-heptulosonate 7-phosphate (DAHP) to dehydroquinate (DHQ).</text>
</comment>
<feature type="binding site" evidence="18">
    <location>
        <position position="247"/>
    </location>
    <ligand>
        <name>Zn(2+)</name>
        <dbReference type="ChEBI" id="CHEBI:29105"/>
    </ligand>
</feature>
<dbReference type="GO" id="GO:0005737">
    <property type="term" value="C:cytoplasm"/>
    <property type="evidence" value="ECO:0007669"/>
    <property type="project" value="UniProtKB-SubCell"/>
</dbReference>
<dbReference type="FunFam" id="3.40.50.1970:FF:000007">
    <property type="entry name" value="Pentafunctional AROM polypeptide"/>
    <property type="match status" value="1"/>
</dbReference>
<feature type="binding site" evidence="18">
    <location>
        <begin position="106"/>
        <end position="110"/>
    </location>
    <ligand>
        <name>NAD(+)</name>
        <dbReference type="ChEBI" id="CHEBI:57540"/>
    </ligand>
</feature>
<evidence type="ECO:0000256" key="12">
    <source>
        <dbReference type="ARBA" id="ARBA00022741"/>
    </source>
</evidence>
<dbReference type="InterPro" id="IPR056179">
    <property type="entry name" value="DHQS_C"/>
</dbReference>
<dbReference type="GO" id="GO:0000166">
    <property type="term" value="F:nucleotide binding"/>
    <property type="evidence" value="ECO:0007669"/>
    <property type="project" value="UniProtKB-KW"/>
</dbReference>
<keyword evidence="22" id="KW-1185">Reference proteome</keyword>
<dbReference type="Proteomes" id="UP000199163">
    <property type="component" value="Unassembled WGS sequence"/>
</dbReference>
<keyword evidence="14 18" id="KW-0520">NAD</keyword>
<evidence type="ECO:0000259" key="20">
    <source>
        <dbReference type="Pfam" id="PF24621"/>
    </source>
</evidence>
<feature type="binding site" evidence="18">
    <location>
        <position position="265"/>
    </location>
    <ligand>
        <name>Zn(2+)</name>
        <dbReference type="ChEBI" id="CHEBI:29105"/>
    </ligand>
</feature>
<evidence type="ECO:0000256" key="6">
    <source>
        <dbReference type="ARBA" id="ARBA00005412"/>
    </source>
</evidence>
<dbReference type="InterPro" id="IPR050071">
    <property type="entry name" value="Dehydroquinate_synthase"/>
</dbReference>
<dbReference type="Pfam" id="PF01761">
    <property type="entry name" value="DHQ_synthase"/>
    <property type="match status" value="1"/>
</dbReference>
<comment type="cofactor">
    <cofactor evidence="18">
        <name>Co(2+)</name>
        <dbReference type="ChEBI" id="CHEBI:48828"/>
    </cofactor>
    <cofactor evidence="18">
        <name>Zn(2+)</name>
        <dbReference type="ChEBI" id="CHEBI:29105"/>
    </cofactor>
    <text evidence="18">Binds 1 divalent metal cation per subunit. Can use either Co(2+) or Zn(2+).</text>
</comment>
<evidence type="ECO:0000256" key="14">
    <source>
        <dbReference type="ARBA" id="ARBA00023027"/>
    </source>
</evidence>
<feature type="domain" description="3-dehydroquinate synthase N-terminal" evidence="19">
    <location>
        <begin position="69"/>
        <end position="179"/>
    </location>
</feature>
<dbReference type="AlphaFoldDB" id="A0A1G7ZHL6"/>
<dbReference type="InterPro" id="IPR016037">
    <property type="entry name" value="DHQ_synth_AroB"/>
</dbReference>
<dbReference type="RefSeq" id="WP_091270898.1">
    <property type="nucleotide sequence ID" value="NZ_FNDK01000001.1"/>
</dbReference>
<feature type="binding site" evidence="18">
    <location>
        <begin position="169"/>
        <end position="172"/>
    </location>
    <ligand>
        <name>NAD(+)</name>
        <dbReference type="ChEBI" id="CHEBI:57540"/>
    </ligand>
</feature>
<dbReference type="GO" id="GO:0003856">
    <property type="term" value="F:3-dehydroquinate synthase activity"/>
    <property type="evidence" value="ECO:0007669"/>
    <property type="project" value="UniProtKB-UniRule"/>
</dbReference>
<dbReference type="Pfam" id="PF24621">
    <property type="entry name" value="DHQS_C"/>
    <property type="match status" value="1"/>
</dbReference>